<evidence type="ECO:0000256" key="1">
    <source>
        <dbReference type="SAM" id="MobiDB-lite"/>
    </source>
</evidence>
<dbReference type="InterPro" id="IPR015915">
    <property type="entry name" value="Kelch-typ_b-propeller"/>
</dbReference>
<feature type="compositionally biased region" description="Polar residues" evidence="1">
    <location>
        <begin position="119"/>
        <end position="131"/>
    </location>
</feature>
<protein>
    <submittedName>
        <fullName evidence="3">Kelch repeat and BTB domain-containing protein 11</fullName>
    </submittedName>
</protein>
<reference evidence="3" key="1">
    <citation type="submission" date="2025-08" db="UniProtKB">
        <authorList>
            <consortium name="RefSeq"/>
        </authorList>
    </citation>
    <scope>IDENTIFICATION</scope>
    <source>
        <strain evidence="3">J_2021</strain>
        <tissue evidence="3">Erythrocytes</tissue>
    </source>
</reference>
<name>A0A1L8G3K2_XENLA</name>
<dbReference type="STRING" id="8355.A0A1L8G3K2"/>
<dbReference type="InterPro" id="IPR052310">
    <property type="entry name" value="Kelch/BTB_domain_protein"/>
</dbReference>
<dbReference type="GeneID" id="108718021"/>
<feature type="region of interest" description="Disordered" evidence="1">
    <location>
        <begin position="323"/>
        <end position="343"/>
    </location>
</feature>
<dbReference type="InterPro" id="IPR006652">
    <property type="entry name" value="Kelch_1"/>
</dbReference>
<dbReference type="CTD" id="108718021"/>
<dbReference type="InterPro" id="IPR000210">
    <property type="entry name" value="BTB/POZ_dom"/>
</dbReference>
<keyword evidence="2" id="KW-1185">Reference proteome</keyword>
<dbReference type="Proteomes" id="UP000186698">
    <property type="component" value="Chromosome 5S"/>
</dbReference>
<dbReference type="Pfam" id="PF01344">
    <property type="entry name" value="Kelch_1"/>
    <property type="match status" value="2"/>
</dbReference>
<sequence length="633" mass="70010">MEKSVPSVCHPGDLNLNEGIAGAFPMKTCGTVAASGANCGQFHHSLRDSAQLTETNGGYSGHQERGEAANSLISLHSDIDDRSSADLSRESSGLLGGPWDMNNTISESEEEAEDRSLSDPRSQSEPGQNSRDLMGAADPLEGQEASCPAAPLGEPDLIIEVTGGQRIQAHKSVLAGKSDYFRARMSRDILKIKGLSYQTLWLLVDYIYSGRLEVSQENVVEVISGAKFLQMPCAVQCAMDSMRSQICLHNCYQVLHISKKQRLTELREAAYKFMSDNFLQVLREPKVYGRLTGPERELILQRRLDGKHCLVVAELNDAFERLSSSSRPQSRESSRPQSPSSVVSLEEDAATYQVQFYSESCGGWKPLTHLPEEANSKGCGLCVLYNYLFIAGGIRGRGDKAKLSDQVFCYNPLTDSWEKLRSMSQPRSQLKLLALDGYLYAIGGECLFTVEKYDPRLDRWTTVAPLPKGAFAVAHEATTCNGEIYVSGGTLFYRLLKYEPKCDKWQECPYNNSRRRSAGMVSHRGSIYRFDISREHGLSVFTYNSMARHWSEGVHLLRPCTGPPHSILPFRCTVKGSHIYCLNRASTLRVPLPPEGTGGQMGTCAAEHFPAPEETKGVLFPFVLSLPDGKQVH</sequence>
<dbReference type="CDD" id="cd18275">
    <property type="entry name" value="BTB_POZ_KBTBD11"/>
    <property type="match status" value="1"/>
</dbReference>
<dbReference type="KEGG" id="xla:108718021"/>
<dbReference type="CDD" id="cd18484">
    <property type="entry name" value="BACK_KBTBD11_CMLAP"/>
    <property type="match status" value="1"/>
</dbReference>
<feature type="region of interest" description="Disordered" evidence="1">
    <location>
        <begin position="81"/>
        <end position="135"/>
    </location>
</feature>
<dbReference type="PANTHER" id="PTHR45972">
    <property type="entry name" value="BTB_2 DOMAIN-CONTAINING PROTEIN"/>
    <property type="match status" value="1"/>
</dbReference>
<dbReference type="PaxDb" id="8355-A0A1L8G3K2"/>
<dbReference type="Pfam" id="PF00651">
    <property type="entry name" value="BTB"/>
    <property type="match status" value="1"/>
</dbReference>
<dbReference type="PROSITE" id="PS50097">
    <property type="entry name" value="BTB"/>
    <property type="match status" value="1"/>
</dbReference>
<accession>A0A1L8G3K2</accession>
<evidence type="ECO:0000313" key="4">
    <source>
        <dbReference type="Xenbase" id="XB-GENE-6487547"/>
    </source>
</evidence>
<evidence type="ECO:0000313" key="2">
    <source>
        <dbReference type="Proteomes" id="UP000186698"/>
    </source>
</evidence>
<evidence type="ECO:0000313" key="3">
    <source>
        <dbReference type="RefSeq" id="XP_018121055.1"/>
    </source>
</evidence>
<dbReference type="Gene3D" id="3.30.710.10">
    <property type="entry name" value="Potassium Channel Kv1.1, Chain A"/>
    <property type="match status" value="1"/>
</dbReference>
<gene>
    <name evidence="3 4" type="primary">kbtbd11.S</name>
</gene>
<proteinExistence type="predicted"/>
<organism evidence="2 3">
    <name type="scientific">Xenopus laevis</name>
    <name type="common">African clawed frog</name>
    <dbReference type="NCBI Taxonomy" id="8355"/>
    <lineage>
        <taxon>Eukaryota</taxon>
        <taxon>Metazoa</taxon>
        <taxon>Chordata</taxon>
        <taxon>Craniata</taxon>
        <taxon>Vertebrata</taxon>
        <taxon>Euteleostomi</taxon>
        <taxon>Amphibia</taxon>
        <taxon>Batrachia</taxon>
        <taxon>Anura</taxon>
        <taxon>Pipoidea</taxon>
        <taxon>Pipidae</taxon>
        <taxon>Xenopodinae</taxon>
        <taxon>Xenopus</taxon>
        <taxon>Xenopus</taxon>
    </lineage>
</organism>
<dbReference type="PANTHER" id="PTHR45972:SF3">
    <property type="entry name" value="KELCH REPEAT AND BTB DOMAIN-CONTAINING PROTEIN 11"/>
    <property type="match status" value="1"/>
</dbReference>
<dbReference type="Gene3D" id="2.120.10.80">
    <property type="entry name" value="Kelch-type beta propeller"/>
    <property type="match status" value="1"/>
</dbReference>
<dbReference type="AGR" id="Xenbase:XB-GENE-6487547"/>
<dbReference type="AlphaFoldDB" id="A0A1L8G3K2"/>
<dbReference type="SMART" id="SM00612">
    <property type="entry name" value="Kelch"/>
    <property type="match status" value="3"/>
</dbReference>
<dbReference type="SMART" id="SM00225">
    <property type="entry name" value="BTB"/>
    <property type="match status" value="1"/>
</dbReference>
<dbReference type="RefSeq" id="XP_018121055.1">
    <property type="nucleotide sequence ID" value="XM_018265566.2"/>
</dbReference>
<dbReference type="Xenbase" id="XB-GENE-6487547">
    <property type="gene designation" value="kbtbd11.S"/>
</dbReference>
<dbReference type="Bgee" id="108718021">
    <property type="expression patterns" value="Expressed in brain and 13 other cell types or tissues"/>
</dbReference>
<dbReference type="OMA" id="INTENCY"/>
<dbReference type="SUPFAM" id="SSF117281">
    <property type="entry name" value="Kelch motif"/>
    <property type="match status" value="1"/>
</dbReference>
<dbReference type="OrthoDB" id="45365at2759"/>
<dbReference type="InterPro" id="IPR011333">
    <property type="entry name" value="SKP1/BTB/POZ_sf"/>
</dbReference>
<dbReference type="SUPFAM" id="SSF54695">
    <property type="entry name" value="POZ domain"/>
    <property type="match status" value="1"/>
</dbReference>